<dbReference type="GO" id="GO:0004315">
    <property type="term" value="F:3-oxoacyl-[acyl-carrier-protein] synthase activity"/>
    <property type="evidence" value="ECO:0007669"/>
    <property type="project" value="TreeGrafter"/>
</dbReference>
<dbReference type="Pfam" id="PF13723">
    <property type="entry name" value="Ketoacyl-synt_2"/>
    <property type="match status" value="1"/>
</dbReference>
<evidence type="ECO:0000313" key="4">
    <source>
        <dbReference type="Proteomes" id="UP000614216"/>
    </source>
</evidence>
<keyword evidence="4" id="KW-1185">Reference proteome</keyword>
<evidence type="ECO:0000313" key="3">
    <source>
        <dbReference type="EMBL" id="MBL6446524.1"/>
    </source>
</evidence>
<dbReference type="SUPFAM" id="SSF53901">
    <property type="entry name" value="Thiolase-like"/>
    <property type="match status" value="1"/>
</dbReference>
<dbReference type="PANTHER" id="PTHR11712:SF336">
    <property type="entry name" value="3-OXOACYL-[ACYL-CARRIER-PROTEIN] SYNTHASE, MITOCHONDRIAL"/>
    <property type="match status" value="1"/>
</dbReference>
<dbReference type="GO" id="GO:0005829">
    <property type="term" value="C:cytosol"/>
    <property type="evidence" value="ECO:0007669"/>
    <property type="project" value="TreeGrafter"/>
</dbReference>
<dbReference type="AlphaFoldDB" id="A0A937KBT2"/>
<gene>
    <name evidence="3" type="ORF">JMN32_09400</name>
</gene>
<dbReference type="InterPro" id="IPR014030">
    <property type="entry name" value="Ketoacyl_synth_N"/>
</dbReference>
<dbReference type="RefSeq" id="WP_202856059.1">
    <property type="nucleotide sequence ID" value="NZ_JAEUGD010000031.1"/>
</dbReference>
<protein>
    <submittedName>
        <fullName evidence="3">Beta-ketoacyl synthase chain length factor</fullName>
    </submittedName>
</protein>
<proteinExistence type="predicted"/>
<keyword evidence="1" id="KW-0808">Transferase</keyword>
<dbReference type="Gene3D" id="3.40.47.10">
    <property type="match status" value="1"/>
</dbReference>
<comment type="caution">
    <text evidence="3">The sequence shown here is derived from an EMBL/GenBank/DDBJ whole genome shotgun (WGS) entry which is preliminary data.</text>
</comment>
<accession>A0A937KBT2</accession>
<dbReference type="Proteomes" id="UP000614216">
    <property type="component" value="Unassembled WGS sequence"/>
</dbReference>
<evidence type="ECO:0000259" key="2">
    <source>
        <dbReference type="Pfam" id="PF13723"/>
    </source>
</evidence>
<dbReference type="EMBL" id="JAEUGD010000031">
    <property type="protein sequence ID" value="MBL6446524.1"/>
    <property type="molecule type" value="Genomic_DNA"/>
</dbReference>
<dbReference type="InterPro" id="IPR000794">
    <property type="entry name" value="Beta-ketoacyl_synthase"/>
</dbReference>
<reference evidence="3" key="1">
    <citation type="submission" date="2021-01" db="EMBL/GenBank/DDBJ databases">
        <title>Fulvivirga kasyanovii gen. nov., sp nov., a novel member of the phylum Bacteroidetes isolated from seawater in a mussel farm.</title>
        <authorList>
            <person name="Zhao L.-H."/>
            <person name="Wang Z.-J."/>
        </authorList>
    </citation>
    <scope>NUCLEOTIDE SEQUENCE</scope>
    <source>
        <strain evidence="3">29W222</strain>
    </source>
</reference>
<dbReference type="GO" id="GO:0006633">
    <property type="term" value="P:fatty acid biosynthetic process"/>
    <property type="evidence" value="ECO:0007669"/>
    <property type="project" value="TreeGrafter"/>
</dbReference>
<sequence>MKVYITASSAITPQNTFDSEKYLDVWQSSDLPYQLAIEPDYKSVIDPKLARRMSRIIKMSVATGNKVLAEADIGQPDAIVVGTGLGCIKDTEKFLREIINEEEGLLSPTAFIQSTHNTIAGQLALMLQCSEDNFTYVNRGHSFENALADAMMRIYEGADHVLLGGTDEMTSEVHNILTHMNCGGNTLLGEGACFFMISNTKIDGAVCIEGLDTVNYITTQQITERVKSFLRRNNVDTNEVDALILGIGEGLGDPYYKEIIQMFTPDIPVINFKEVTGEYFTASAYAFNVGSEMLRKQCIFPKILISGNNTSGLTKVLIYNHYQGVNHTISLLSL</sequence>
<name>A0A937KBT2_9BACT</name>
<dbReference type="PANTHER" id="PTHR11712">
    <property type="entry name" value="POLYKETIDE SYNTHASE-RELATED"/>
    <property type="match status" value="1"/>
</dbReference>
<evidence type="ECO:0000256" key="1">
    <source>
        <dbReference type="ARBA" id="ARBA00022679"/>
    </source>
</evidence>
<organism evidence="3 4">
    <name type="scientific">Fulvivirga marina</name>
    <dbReference type="NCBI Taxonomy" id="2494733"/>
    <lineage>
        <taxon>Bacteria</taxon>
        <taxon>Pseudomonadati</taxon>
        <taxon>Bacteroidota</taxon>
        <taxon>Cytophagia</taxon>
        <taxon>Cytophagales</taxon>
        <taxon>Fulvivirgaceae</taxon>
        <taxon>Fulvivirga</taxon>
    </lineage>
</organism>
<dbReference type="InterPro" id="IPR016039">
    <property type="entry name" value="Thiolase-like"/>
</dbReference>
<feature type="domain" description="Beta-ketoacyl synthase-like N-terminal" evidence="2">
    <location>
        <begin position="42"/>
        <end position="177"/>
    </location>
</feature>